<reference evidence="3" key="1">
    <citation type="submission" date="2020-12" db="EMBL/GenBank/DDBJ databases">
        <title>Paenibacillus polymyxa LMG 27872: a double-edged sword.</title>
        <authorList>
            <person name="Langendries S."/>
            <person name="Garcia Mendez S."/>
            <person name="Beirinckx S."/>
            <person name="Viaene T."/>
            <person name="Baeyen S."/>
            <person name="Goeminne G."/>
            <person name="Willems A."/>
            <person name="Debode J."/>
            <person name="Goormachtig S."/>
        </authorList>
    </citation>
    <scope>NUCLEOTIDE SEQUENCE</scope>
    <source>
        <strain evidence="3">LMG 27872</strain>
    </source>
</reference>
<name>A0A8I1LSD2_PAEPO</name>
<evidence type="ECO:0000313" key="3">
    <source>
        <dbReference type="EMBL" id="MBM0631988.1"/>
    </source>
</evidence>
<evidence type="ECO:0000313" key="4">
    <source>
        <dbReference type="Proteomes" id="UP000650605"/>
    </source>
</evidence>
<gene>
    <name evidence="3" type="ORF">JDW19_02445</name>
</gene>
<organism evidence="3 4">
    <name type="scientific">Paenibacillus polymyxa</name>
    <name type="common">Bacillus polymyxa</name>
    <dbReference type="NCBI Taxonomy" id="1406"/>
    <lineage>
        <taxon>Bacteria</taxon>
        <taxon>Bacillati</taxon>
        <taxon>Bacillota</taxon>
        <taxon>Bacilli</taxon>
        <taxon>Bacillales</taxon>
        <taxon>Paenibacillaceae</taxon>
        <taxon>Paenibacillus</taxon>
    </lineage>
</organism>
<keyword evidence="2" id="KW-0472">Membrane</keyword>
<dbReference type="Proteomes" id="UP000650605">
    <property type="component" value="Unassembled WGS sequence"/>
</dbReference>
<sequence length="80" mass="9411">MKKLEIVFGVMGIAVIVSLYLRLRDQDRTIKDLVDRLSARNYSEYVAAKGYEERSPDPSFRKPMSWHDDPTIDDVEERDY</sequence>
<proteinExistence type="predicted"/>
<protein>
    <submittedName>
        <fullName evidence="3">Uncharacterized protein</fullName>
    </submittedName>
</protein>
<feature type="region of interest" description="Disordered" evidence="1">
    <location>
        <begin position="50"/>
        <end position="80"/>
    </location>
</feature>
<feature type="compositionally biased region" description="Acidic residues" evidence="1">
    <location>
        <begin position="71"/>
        <end position="80"/>
    </location>
</feature>
<feature type="compositionally biased region" description="Basic and acidic residues" evidence="1">
    <location>
        <begin position="50"/>
        <end position="70"/>
    </location>
</feature>
<keyword evidence="2" id="KW-0812">Transmembrane</keyword>
<dbReference type="EMBL" id="JAEHFQ010000001">
    <property type="protein sequence ID" value="MBM0631988.1"/>
    <property type="molecule type" value="Genomic_DNA"/>
</dbReference>
<dbReference type="AlphaFoldDB" id="A0A8I1LSD2"/>
<comment type="caution">
    <text evidence="3">The sequence shown here is derived from an EMBL/GenBank/DDBJ whole genome shotgun (WGS) entry which is preliminary data.</text>
</comment>
<evidence type="ECO:0000256" key="1">
    <source>
        <dbReference type="SAM" id="MobiDB-lite"/>
    </source>
</evidence>
<feature type="transmembrane region" description="Helical" evidence="2">
    <location>
        <begin position="6"/>
        <end position="23"/>
    </location>
</feature>
<keyword evidence="2" id="KW-1133">Transmembrane helix</keyword>
<accession>A0A8I1LSD2</accession>
<evidence type="ECO:0000256" key="2">
    <source>
        <dbReference type="SAM" id="Phobius"/>
    </source>
</evidence>